<keyword evidence="4 6" id="KW-0862">Zinc</keyword>
<protein>
    <submittedName>
        <fullName evidence="11">Metalloendopeptidase</fullName>
    </submittedName>
</protein>
<evidence type="ECO:0000256" key="1">
    <source>
        <dbReference type="ARBA" id="ARBA00022670"/>
    </source>
</evidence>
<feature type="domain" description="DUF7092" evidence="10">
    <location>
        <begin position="22"/>
        <end position="103"/>
    </location>
</feature>
<dbReference type="InterPro" id="IPR001915">
    <property type="entry name" value="Peptidase_M48"/>
</dbReference>
<feature type="domain" description="Peptidase M48" evidence="9">
    <location>
        <begin position="188"/>
        <end position="362"/>
    </location>
</feature>
<dbReference type="Pfam" id="PF01435">
    <property type="entry name" value="Peptidase_M48"/>
    <property type="match status" value="1"/>
</dbReference>
<keyword evidence="12" id="KW-1185">Reference proteome</keyword>
<keyword evidence="8" id="KW-0812">Transmembrane</keyword>
<keyword evidence="1 6" id="KW-0645">Protease</keyword>
<dbReference type="InterPro" id="IPR051156">
    <property type="entry name" value="Mito/Outer_Membr_Metalloprot"/>
</dbReference>
<dbReference type="Proteomes" id="UP000786693">
    <property type="component" value="Unassembled WGS sequence"/>
</dbReference>
<gene>
    <name evidence="11" type="ORF">JANAI62_02730</name>
</gene>
<dbReference type="InterPro" id="IPR055518">
    <property type="entry name" value="DUF7092"/>
</dbReference>
<comment type="caution">
    <text evidence="11">The sequence shown here is derived from an EMBL/GenBank/DDBJ whole genome shotgun (WGS) entry which is preliminary data.</text>
</comment>
<dbReference type="PANTHER" id="PTHR22726:SF1">
    <property type="entry name" value="METALLOENDOPEPTIDASE OMA1, MITOCHONDRIAL"/>
    <property type="match status" value="1"/>
</dbReference>
<reference evidence="11 12" key="1">
    <citation type="submission" date="2021-05" db="EMBL/GenBank/DDBJ databases">
        <title>Bacteria Genome sequencing.</title>
        <authorList>
            <person name="Takabe Y."/>
            <person name="Nakajima Y."/>
            <person name="Suzuki S."/>
            <person name="Shiozaki T."/>
        </authorList>
    </citation>
    <scope>NUCLEOTIDE SEQUENCE [LARGE SCALE GENOMIC DNA]</scope>
    <source>
        <strain evidence="11 12">AI_62</strain>
    </source>
</reference>
<dbReference type="EMBL" id="BPFH01000001">
    <property type="protein sequence ID" value="GIT93650.1"/>
    <property type="molecule type" value="Genomic_DNA"/>
</dbReference>
<evidence type="ECO:0000259" key="10">
    <source>
        <dbReference type="Pfam" id="PF23368"/>
    </source>
</evidence>
<evidence type="ECO:0000313" key="12">
    <source>
        <dbReference type="Proteomes" id="UP000786693"/>
    </source>
</evidence>
<feature type="transmembrane region" description="Helical" evidence="8">
    <location>
        <begin position="122"/>
        <end position="145"/>
    </location>
</feature>
<dbReference type="PANTHER" id="PTHR22726">
    <property type="entry name" value="METALLOENDOPEPTIDASE OMA1"/>
    <property type="match status" value="1"/>
</dbReference>
<evidence type="ECO:0000259" key="9">
    <source>
        <dbReference type="Pfam" id="PF01435"/>
    </source>
</evidence>
<dbReference type="RefSeq" id="WP_220747173.1">
    <property type="nucleotide sequence ID" value="NZ_BPFH01000001.1"/>
</dbReference>
<dbReference type="CDD" id="cd07332">
    <property type="entry name" value="M48C_Oma1_like"/>
    <property type="match status" value="1"/>
</dbReference>
<keyword evidence="8" id="KW-0472">Membrane</keyword>
<sequence length="388" mass="41444">MTSPGPWERPAETSPPPVPEPIFADYFDGRRALRNRVALSFEDGARGRVLRLELADGEVVRWPSRRLRRVADQAGSEDRVYGLVTGDPARLVVSPGPAQDLLSRLASETDRPLPGPPLWRRALLVAGAGVVSVAFLLMVLLPGVATVLSRFMSPEAEVALGELTYQQTRVMFAPGLTPLRECFRPEGNSALQQLTERVADGVDLPFPLQVAVLDDSESPILNAYAVAGGRITFFDSMIQAAESPDEIAAVLAHELGHVVNADPVRHTLQAVSGMAVVSVLIGDITGGGVLGGTAGAALQSSYSRQAELEADAFAHEQLHAVGLPPSALARMFERLRAEYGDVDGLVAHFSSHPQLADRIETAGRVGDPVIGAPALTPKDWQALRAICR</sequence>
<comment type="cofactor">
    <cofactor evidence="6">
        <name>Zn(2+)</name>
        <dbReference type="ChEBI" id="CHEBI:29105"/>
    </cofactor>
    <text evidence="6">Binds 1 zinc ion per subunit.</text>
</comment>
<keyword evidence="5 6" id="KW-0482">Metalloprotease</keyword>
<proteinExistence type="inferred from homology"/>
<evidence type="ECO:0000313" key="11">
    <source>
        <dbReference type="EMBL" id="GIT93650.1"/>
    </source>
</evidence>
<evidence type="ECO:0000256" key="7">
    <source>
        <dbReference type="SAM" id="MobiDB-lite"/>
    </source>
</evidence>
<comment type="similarity">
    <text evidence="6">Belongs to the peptidase M48 family.</text>
</comment>
<evidence type="ECO:0000256" key="4">
    <source>
        <dbReference type="ARBA" id="ARBA00022833"/>
    </source>
</evidence>
<evidence type="ECO:0000256" key="3">
    <source>
        <dbReference type="ARBA" id="ARBA00022801"/>
    </source>
</evidence>
<name>A0ABQ4NGW2_9RHOB</name>
<keyword evidence="2" id="KW-0479">Metal-binding</keyword>
<evidence type="ECO:0000256" key="6">
    <source>
        <dbReference type="RuleBase" id="RU003983"/>
    </source>
</evidence>
<keyword evidence="8" id="KW-1133">Transmembrane helix</keyword>
<evidence type="ECO:0000256" key="5">
    <source>
        <dbReference type="ARBA" id="ARBA00023049"/>
    </source>
</evidence>
<keyword evidence="3 6" id="KW-0378">Hydrolase</keyword>
<evidence type="ECO:0000256" key="8">
    <source>
        <dbReference type="SAM" id="Phobius"/>
    </source>
</evidence>
<evidence type="ECO:0000256" key="2">
    <source>
        <dbReference type="ARBA" id="ARBA00022723"/>
    </source>
</evidence>
<dbReference type="Pfam" id="PF23368">
    <property type="entry name" value="DUF7092"/>
    <property type="match status" value="1"/>
</dbReference>
<organism evidence="11 12">
    <name type="scientific">Jannaschia pagri</name>
    <dbReference type="NCBI Taxonomy" id="2829797"/>
    <lineage>
        <taxon>Bacteria</taxon>
        <taxon>Pseudomonadati</taxon>
        <taxon>Pseudomonadota</taxon>
        <taxon>Alphaproteobacteria</taxon>
        <taxon>Rhodobacterales</taxon>
        <taxon>Roseobacteraceae</taxon>
        <taxon>Jannaschia</taxon>
    </lineage>
</organism>
<accession>A0ABQ4NGW2</accession>
<dbReference type="Gene3D" id="3.30.2010.10">
    <property type="entry name" value="Metalloproteases ('zincins'), catalytic domain"/>
    <property type="match status" value="1"/>
</dbReference>
<feature type="region of interest" description="Disordered" evidence="7">
    <location>
        <begin position="1"/>
        <end position="20"/>
    </location>
</feature>